<evidence type="ECO:0000313" key="9">
    <source>
        <dbReference type="EMBL" id="BDV29935.1"/>
    </source>
</evidence>
<feature type="domain" description="ABC transmembrane type-1" evidence="8">
    <location>
        <begin position="92"/>
        <end position="310"/>
    </location>
</feature>
<keyword evidence="2 7" id="KW-0813">Transport</keyword>
<dbReference type="CDD" id="cd06261">
    <property type="entry name" value="TM_PBP2"/>
    <property type="match status" value="1"/>
</dbReference>
<evidence type="ECO:0000256" key="5">
    <source>
        <dbReference type="ARBA" id="ARBA00022989"/>
    </source>
</evidence>
<keyword evidence="5 7" id="KW-1133">Transmembrane helix</keyword>
<gene>
    <name evidence="9" type="ORF">Microterr_05950</name>
</gene>
<keyword evidence="4 7" id="KW-0812">Transmembrane</keyword>
<dbReference type="PANTHER" id="PTHR43227">
    <property type="entry name" value="BLL4140 PROTEIN"/>
    <property type="match status" value="1"/>
</dbReference>
<keyword evidence="10" id="KW-1185">Reference proteome</keyword>
<evidence type="ECO:0000256" key="2">
    <source>
        <dbReference type="ARBA" id="ARBA00022448"/>
    </source>
</evidence>
<feature type="transmembrane region" description="Helical" evidence="7">
    <location>
        <begin position="228"/>
        <end position="251"/>
    </location>
</feature>
<feature type="transmembrane region" description="Helical" evidence="7">
    <location>
        <begin position="95"/>
        <end position="118"/>
    </location>
</feature>
<evidence type="ECO:0000256" key="3">
    <source>
        <dbReference type="ARBA" id="ARBA00022475"/>
    </source>
</evidence>
<evidence type="ECO:0000313" key="10">
    <source>
        <dbReference type="Proteomes" id="UP001317779"/>
    </source>
</evidence>
<keyword evidence="3" id="KW-1003">Cell membrane</keyword>
<dbReference type="InterPro" id="IPR035906">
    <property type="entry name" value="MetI-like_sf"/>
</dbReference>
<feature type="transmembrane region" description="Helical" evidence="7">
    <location>
        <begin position="130"/>
        <end position="150"/>
    </location>
</feature>
<dbReference type="InterPro" id="IPR000515">
    <property type="entry name" value="MetI-like"/>
</dbReference>
<comment type="subcellular location">
    <subcellularLocation>
        <location evidence="1 7">Cell membrane</location>
        <topology evidence="1 7">Multi-pass membrane protein</topology>
    </subcellularLocation>
</comment>
<feature type="transmembrane region" description="Helical" evidence="7">
    <location>
        <begin position="31"/>
        <end position="50"/>
    </location>
</feature>
<evidence type="ECO:0000256" key="4">
    <source>
        <dbReference type="ARBA" id="ARBA00022692"/>
    </source>
</evidence>
<protein>
    <submittedName>
        <fullName evidence="9">Sugar ABC transporter permease</fullName>
    </submittedName>
</protein>
<dbReference type="PROSITE" id="PS50928">
    <property type="entry name" value="ABC_TM1"/>
    <property type="match status" value="1"/>
</dbReference>
<dbReference type="SUPFAM" id="SSF161098">
    <property type="entry name" value="MetI-like"/>
    <property type="match status" value="1"/>
</dbReference>
<dbReference type="PANTHER" id="PTHR43227:SF8">
    <property type="entry name" value="DIACETYLCHITOBIOSE UPTAKE SYSTEM PERMEASE PROTEIN DASB"/>
    <property type="match status" value="1"/>
</dbReference>
<reference evidence="9 10" key="1">
    <citation type="submission" date="2022-12" db="EMBL/GenBank/DDBJ databases">
        <title>Microbacterium terricola strain KV-448 chromosome, complete genome.</title>
        <authorList>
            <person name="Oshima T."/>
            <person name="Moriya T."/>
            <person name="Bessho Y."/>
        </authorList>
    </citation>
    <scope>NUCLEOTIDE SEQUENCE [LARGE SCALE GENOMIC DNA]</scope>
    <source>
        <strain evidence="9 10">KV-448</strain>
    </source>
</reference>
<feature type="transmembrane region" description="Helical" evidence="7">
    <location>
        <begin position="181"/>
        <end position="207"/>
    </location>
</feature>
<dbReference type="EMBL" id="AP027141">
    <property type="protein sequence ID" value="BDV29935.1"/>
    <property type="molecule type" value="Genomic_DNA"/>
</dbReference>
<name>A0ABM8DWG0_9MICO</name>
<feature type="transmembrane region" description="Helical" evidence="7">
    <location>
        <begin position="289"/>
        <end position="311"/>
    </location>
</feature>
<evidence type="ECO:0000256" key="7">
    <source>
        <dbReference type="RuleBase" id="RU363032"/>
    </source>
</evidence>
<proteinExistence type="inferred from homology"/>
<comment type="similarity">
    <text evidence="7">Belongs to the binding-protein-dependent transport system permease family.</text>
</comment>
<dbReference type="RefSeq" id="WP_263796220.1">
    <property type="nucleotide sequence ID" value="NZ_AP027141.1"/>
</dbReference>
<dbReference type="Proteomes" id="UP001317779">
    <property type="component" value="Chromosome"/>
</dbReference>
<keyword evidence="6 7" id="KW-0472">Membrane</keyword>
<evidence type="ECO:0000256" key="6">
    <source>
        <dbReference type="ARBA" id="ARBA00023136"/>
    </source>
</evidence>
<accession>A0ABM8DWG0</accession>
<organism evidence="9 10">
    <name type="scientific">Microbacterium terricola</name>
    <dbReference type="NCBI Taxonomy" id="344163"/>
    <lineage>
        <taxon>Bacteria</taxon>
        <taxon>Bacillati</taxon>
        <taxon>Actinomycetota</taxon>
        <taxon>Actinomycetes</taxon>
        <taxon>Micrococcales</taxon>
        <taxon>Microbacteriaceae</taxon>
        <taxon>Microbacterium</taxon>
    </lineage>
</organism>
<dbReference type="Gene3D" id="1.10.3720.10">
    <property type="entry name" value="MetI-like"/>
    <property type="match status" value="1"/>
</dbReference>
<sequence>MALTTAPTLEGGPRVDESVGARRRRVPTAPYLLLTAAVAILLFGMGYPVYWQIVTSFQKYGAMQQLGGKAPDWVGLQNYIDIATDPTFWQVAVRSLAFCVVTAAVTVVIGMLMALLMTKVPAAVRLILQLALLIAWAMPVVAAMTVWIWLFDRRRGVVNYLLSMIPGVDMHGFNWIGSSPALFFVVASVIVIWMSVPFVAFSAYAGLTQVSEEVMEASQLDGAGGWDRLRYIILPMIRPVIMIVLLLNLIWDLRVFAQITMLQDAGPQSTDYDLLGTYIYKNGVAGLDFGHGAAMSIFVLALTIAVSWFYIRSLLKEDKA</sequence>
<evidence type="ECO:0000256" key="1">
    <source>
        <dbReference type="ARBA" id="ARBA00004651"/>
    </source>
</evidence>
<dbReference type="Pfam" id="PF00528">
    <property type="entry name" value="BPD_transp_1"/>
    <property type="match status" value="1"/>
</dbReference>
<evidence type="ECO:0000259" key="8">
    <source>
        <dbReference type="PROSITE" id="PS50928"/>
    </source>
</evidence>
<dbReference type="InterPro" id="IPR050809">
    <property type="entry name" value="UgpAE/MalFG_permease"/>
</dbReference>